<dbReference type="PANTHER" id="PTHR47611:SF3">
    <property type="entry name" value="HAT C-TERMINAL DIMERISATION DOMAIN-CONTAINING PROTEIN"/>
    <property type="match status" value="1"/>
</dbReference>
<reference evidence="3 4" key="1">
    <citation type="submission" date="2024-09" db="EMBL/GenBank/DDBJ databases">
        <title>A chromosome-level genome assembly of Gray's grenadier anchovy, Coilia grayii.</title>
        <authorList>
            <person name="Fu Z."/>
        </authorList>
    </citation>
    <scope>NUCLEOTIDE SEQUENCE [LARGE SCALE GENOMIC DNA]</scope>
    <source>
        <strain evidence="3">G4</strain>
        <tissue evidence="3">Muscle</tissue>
    </source>
</reference>
<evidence type="ECO:0000313" key="4">
    <source>
        <dbReference type="Proteomes" id="UP001591681"/>
    </source>
</evidence>
<dbReference type="EMBL" id="JBHFQA010000014">
    <property type="protein sequence ID" value="KAL2088086.1"/>
    <property type="molecule type" value="Genomic_DNA"/>
</dbReference>
<dbReference type="AlphaFoldDB" id="A0ABD1JPD2"/>
<sequence length="273" mass="30144">MLDSILQQHEEIATLLLSNDQSERIAQINANTLRTVVAFPKLFKDATNDLESSTIPSASLPLLWSVRLTEPLLSVSNGCAWQAASLEPLLSGLQWVCLAGSVPRALALCSLQWVCLAGSVPRALALWSPMGVPGRQRPSSPCSLQSPMGVPGRQRPSVDEPSAKKQSTDRFADWEDDASFVTPNILDDEMAEYLNSRLPDNPDPDSVLEWWKFNKERYQALSKLARFIFSIPASSAPSERAFSVCGRIMEERRTRLGPQPVSDILFLHSNIGK</sequence>
<dbReference type="Proteomes" id="UP001591681">
    <property type="component" value="Unassembled WGS sequence"/>
</dbReference>
<feature type="domain" description="HAT C-terminal dimerisation" evidence="2">
    <location>
        <begin position="203"/>
        <end position="271"/>
    </location>
</feature>
<feature type="region of interest" description="Disordered" evidence="1">
    <location>
        <begin position="136"/>
        <end position="169"/>
    </location>
</feature>
<feature type="compositionally biased region" description="Basic and acidic residues" evidence="1">
    <location>
        <begin position="156"/>
        <end position="169"/>
    </location>
</feature>
<dbReference type="Pfam" id="PF05699">
    <property type="entry name" value="Dimer_Tnp_hAT"/>
    <property type="match status" value="1"/>
</dbReference>
<evidence type="ECO:0000259" key="2">
    <source>
        <dbReference type="Pfam" id="PF05699"/>
    </source>
</evidence>
<gene>
    <name evidence="3" type="ORF">ACEWY4_016914</name>
</gene>
<dbReference type="PANTHER" id="PTHR47611">
    <property type="entry name" value="HAT DIMERISATION DOMAIN, C-TERMINAL"/>
    <property type="match status" value="1"/>
</dbReference>
<protein>
    <recommendedName>
        <fullName evidence="2">HAT C-terminal dimerisation domain-containing protein</fullName>
    </recommendedName>
</protein>
<evidence type="ECO:0000256" key="1">
    <source>
        <dbReference type="SAM" id="MobiDB-lite"/>
    </source>
</evidence>
<dbReference type="InterPro" id="IPR012337">
    <property type="entry name" value="RNaseH-like_sf"/>
</dbReference>
<accession>A0ABD1JPD2</accession>
<dbReference type="InterPro" id="IPR008906">
    <property type="entry name" value="HATC_C_dom"/>
</dbReference>
<name>A0ABD1JPD2_9TELE</name>
<organism evidence="3 4">
    <name type="scientific">Coilia grayii</name>
    <name type="common">Gray's grenadier anchovy</name>
    <dbReference type="NCBI Taxonomy" id="363190"/>
    <lineage>
        <taxon>Eukaryota</taxon>
        <taxon>Metazoa</taxon>
        <taxon>Chordata</taxon>
        <taxon>Craniata</taxon>
        <taxon>Vertebrata</taxon>
        <taxon>Euteleostomi</taxon>
        <taxon>Actinopterygii</taxon>
        <taxon>Neopterygii</taxon>
        <taxon>Teleostei</taxon>
        <taxon>Clupei</taxon>
        <taxon>Clupeiformes</taxon>
        <taxon>Clupeoidei</taxon>
        <taxon>Engraulidae</taxon>
        <taxon>Coilinae</taxon>
        <taxon>Coilia</taxon>
    </lineage>
</organism>
<feature type="compositionally biased region" description="Polar residues" evidence="1">
    <location>
        <begin position="137"/>
        <end position="146"/>
    </location>
</feature>
<dbReference type="SUPFAM" id="SSF53098">
    <property type="entry name" value="Ribonuclease H-like"/>
    <property type="match status" value="1"/>
</dbReference>
<comment type="caution">
    <text evidence="3">The sequence shown here is derived from an EMBL/GenBank/DDBJ whole genome shotgun (WGS) entry which is preliminary data.</text>
</comment>
<evidence type="ECO:0000313" key="3">
    <source>
        <dbReference type="EMBL" id="KAL2088086.1"/>
    </source>
</evidence>
<proteinExistence type="predicted"/>
<keyword evidence="4" id="KW-1185">Reference proteome</keyword>